<dbReference type="EMBL" id="AP019695">
    <property type="protein sequence ID" value="BBK22128.1"/>
    <property type="molecule type" value="Genomic_DNA"/>
</dbReference>
<keyword evidence="6" id="KW-1185">Reference proteome</keyword>
<dbReference type="Pfam" id="PF19289">
    <property type="entry name" value="PmbA_TldD_3rd"/>
    <property type="match status" value="1"/>
</dbReference>
<dbReference type="GO" id="GO:0008237">
    <property type="term" value="F:metallopeptidase activity"/>
    <property type="evidence" value="ECO:0007669"/>
    <property type="project" value="InterPro"/>
</dbReference>
<feature type="domain" description="Metalloprotease TldD/E central" evidence="4">
    <location>
        <begin position="111"/>
        <end position="214"/>
    </location>
</feature>
<dbReference type="Pfam" id="PF19290">
    <property type="entry name" value="PmbA_TldD_2nd"/>
    <property type="match status" value="1"/>
</dbReference>
<dbReference type="Pfam" id="PF01523">
    <property type="entry name" value="PmbA_TldD_1st"/>
    <property type="match status" value="1"/>
</dbReference>
<evidence type="ECO:0000259" key="2">
    <source>
        <dbReference type="Pfam" id="PF01523"/>
    </source>
</evidence>
<evidence type="ECO:0000313" key="5">
    <source>
        <dbReference type="EMBL" id="BBK22128.1"/>
    </source>
</evidence>
<name>A0A6N4TGX0_9FIRM</name>
<dbReference type="InterPro" id="IPR045570">
    <property type="entry name" value="Metalloprtase-TldD/E_cen_dom"/>
</dbReference>
<dbReference type="KEGG" id="aarg:Aargi30884_10310"/>
<dbReference type="PANTHER" id="PTHR43421:SF1">
    <property type="entry name" value="METALLOPROTEASE PMBA"/>
    <property type="match status" value="1"/>
</dbReference>
<feature type="domain" description="Metalloprotease TldD/E C-terminal" evidence="3">
    <location>
        <begin position="221"/>
        <end position="442"/>
    </location>
</feature>
<dbReference type="RefSeq" id="WP_115715310.1">
    <property type="nucleotide sequence ID" value="NZ_AP019695.1"/>
</dbReference>
<dbReference type="InterPro" id="IPR047657">
    <property type="entry name" value="PmbA"/>
</dbReference>
<evidence type="ECO:0000256" key="1">
    <source>
        <dbReference type="ARBA" id="ARBA00005836"/>
    </source>
</evidence>
<dbReference type="Gene3D" id="3.30.2290.10">
    <property type="entry name" value="PmbA/TldD superfamily"/>
    <property type="match status" value="1"/>
</dbReference>
<dbReference type="InterPro" id="IPR035068">
    <property type="entry name" value="TldD/PmbA_N"/>
</dbReference>
<feature type="domain" description="Metalloprotease TldD/E N-terminal" evidence="2">
    <location>
        <begin position="19"/>
        <end position="79"/>
    </location>
</feature>
<dbReference type="InterPro" id="IPR036059">
    <property type="entry name" value="TldD/PmbA_sf"/>
</dbReference>
<organism evidence="5 6">
    <name type="scientific">Amedibacterium intestinale</name>
    <dbReference type="NCBI Taxonomy" id="2583452"/>
    <lineage>
        <taxon>Bacteria</taxon>
        <taxon>Bacillati</taxon>
        <taxon>Bacillota</taxon>
        <taxon>Erysipelotrichia</taxon>
        <taxon>Erysipelotrichales</taxon>
        <taxon>Erysipelotrichaceae</taxon>
        <taxon>Amedibacterium</taxon>
    </lineage>
</organism>
<comment type="similarity">
    <text evidence="1">Belongs to the peptidase U62 family.</text>
</comment>
<dbReference type="AlphaFoldDB" id="A0A6N4TGX0"/>
<gene>
    <name evidence="5" type="ORF">Aargi30884_10310</name>
</gene>
<evidence type="ECO:0000259" key="4">
    <source>
        <dbReference type="Pfam" id="PF19290"/>
    </source>
</evidence>
<dbReference type="PANTHER" id="PTHR43421">
    <property type="entry name" value="METALLOPROTEASE PMBA"/>
    <property type="match status" value="1"/>
</dbReference>
<sequence>MNKQAWMEAAKKAGLEEFEIYEQRHTSTSIEVYEQKVDSYTISDCDGIAMRGVYNGKMGNCFLEEVREEEMESVLEMIKRNAQTISSEDKVEIMMPASSYPTVKRKENTLLTMENTKKIDLLKQMEKTLLSMDARISQVMGTSYAEIDVTRSICNTKGMILDDHDSVSVISMQVLAKDGEDAKSEYDWCTLSSLEDVDVEAFCQNLCDKVISKLHADTVESGMYPVLMEKEAMSSLFTALSGLFDGEDAFKGISLLKDKQDTKIFDDKITIIDDPLMENGYNSAPFDDEGVACFKKTVVENGVLKTYLHNSKSAMMMHTASTGNGFKGGYSSAVGISPTNFYIQNGKHSYEAMIASMDKGIIVTSITGLHAGLNPISTEFSLQSSGYYVEHGKIVKPINLFTIAGNFMDMMNHISMVGNDCKMNLSGIGTPSILFANIAVSGK</sequence>
<evidence type="ECO:0000313" key="6">
    <source>
        <dbReference type="Proteomes" id="UP000464754"/>
    </source>
</evidence>
<dbReference type="SUPFAM" id="SSF111283">
    <property type="entry name" value="Putative modulator of DNA gyrase, PmbA/TldD"/>
    <property type="match status" value="1"/>
</dbReference>
<dbReference type="InterPro" id="IPR045569">
    <property type="entry name" value="Metalloprtase-TldD/E_C"/>
</dbReference>
<dbReference type="GO" id="GO:0006508">
    <property type="term" value="P:proteolysis"/>
    <property type="evidence" value="ECO:0007669"/>
    <property type="project" value="InterPro"/>
</dbReference>
<dbReference type="GO" id="GO:0005829">
    <property type="term" value="C:cytosol"/>
    <property type="evidence" value="ECO:0007669"/>
    <property type="project" value="TreeGrafter"/>
</dbReference>
<reference evidence="6" key="1">
    <citation type="submission" date="2019-05" db="EMBL/GenBank/DDBJ databases">
        <title>Complete genome sequencing of Absiella argi strain JCM 30884.</title>
        <authorList>
            <person name="Sakamoto M."/>
            <person name="Murakami T."/>
            <person name="Mori H."/>
        </authorList>
    </citation>
    <scope>NUCLEOTIDE SEQUENCE [LARGE SCALE GENOMIC DNA]</scope>
    <source>
        <strain evidence="6">JCM 30884</strain>
    </source>
</reference>
<evidence type="ECO:0000259" key="3">
    <source>
        <dbReference type="Pfam" id="PF19289"/>
    </source>
</evidence>
<dbReference type="InterPro" id="IPR002510">
    <property type="entry name" value="Metalloprtase-TldD/E_N"/>
</dbReference>
<protein>
    <submittedName>
        <fullName evidence="5">Peptidase</fullName>
    </submittedName>
</protein>
<accession>A0A6N4TGX0</accession>
<proteinExistence type="inferred from homology"/>
<dbReference type="Proteomes" id="UP000464754">
    <property type="component" value="Chromosome"/>
</dbReference>